<dbReference type="Proteomes" id="UP001159363">
    <property type="component" value="Chromosome 8"/>
</dbReference>
<sequence>MIESPAKVPSRRKYYTPVQNLALSGDGAFDASDNVALIAPSFLGLEGGKNYRSVRGILRNMKIDFSIVSGHGTQVSDGSAFRQTPFSHRAIKYMEEKKVVAGPFTRALCVIGYCVQWGGSLLAGSLAGVAYGVYNVLLHVRMAFCGVGGGFASVFGNTLCQGCPQVPSWLGVQELPLRQAASDANSCAWVQHTRGSDYDKCRGNNNNKACIASVPDCKVISGVAMLCYEVRTIIRKLVQTKPPGAVMAADNGVCIHFRSTGRMTESLPPTPLLVSAVVVLPLDASVVSAFEQATQEYVTPTLILCDSRANSSDPPEHGSANQKPGLPYNALNSDYSSRIATCIEEHAAQHEGGQRHREGLGGLQARAEAVLAQNLAHLSGAGEEPGCCRGCTPCHLLGRHLRDTAAAVHQQDGQSKQVLLAELSWSHNTPTQLPHDNPDTTTLERYSTGQLARSQLSDMQLTENQLSNTSPDRHAAIRQASYRTVSDLTVSEQTGR</sequence>
<protein>
    <submittedName>
        <fullName evidence="2">Uncharacterized protein</fullName>
    </submittedName>
</protein>
<evidence type="ECO:0000313" key="3">
    <source>
        <dbReference type="Proteomes" id="UP001159363"/>
    </source>
</evidence>
<organism evidence="2 3">
    <name type="scientific">Dryococelus australis</name>
    <dbReference type="NCBI Taxonomy" id="614101"/>
    <lineage>
        <taxon>Eukaryota</taxon>
        <taxon>Metazoa</taxon>
        <taxon>Ecdysozoa</taxon>
        <taxon>Arthropoda</taxon>
        <taxon>Hexapoda</taxon>
        <taxon>Insecta</taxon>
        <taxon>Pterygota</taxon>
        <taxon>Neoptera</taxon>
        <taxon>Polyneoptera</taxon>
        <taxon>Phasmatodea</taxon>
        <taxon>Verophasmatodea</taxon>
        <taxon>Anareolatae</taxon>
        <taxon>Phasmatidae</taxon>
        <taxon>Eurycanthinae</taxon>
        <taxon>Dryococelus</taxon>
    </lineage>
</organism>
<accession>A0ABQ9GVU6</accession>
<keyword evidence="3" id="KW-1185">Reference proteome</keyword>
<evidence type="ECO:0000313" key="2">
    <source>
        <dbReference type="EMBL" id="KAJ8876128.1"/>
    </source>
</evidence>
<feature type="region of interest" description="Disordered" evidence="1">
    <location>
        <begin position="308"/>
        <end position="327"/>
    </location>
</feature>
<comment type="caution">
    <text evidence="2">The sequence shown here is derived from an EMBL/GenBank/DDBJ whole genome shotgun (WGS) entry which is preliminary data.</text>
</comment>
<dbReference type="EMBL" id="JARBHB010000009">
    <property type="protein sequence ID" value="KAJ8876128.1"/>
    <property type="molecule type" value="Genomic_DNA"/>
</dbReference>
<gene>
    <name evidence="2" type="ORF">PR048_024037</name>
</gene>
<evidence type="ECO:0000256" key="1">
    <source>
        <dbReference type="SAM" id="MobiDB-lite"/>
    </source>
</evidence>
<reference evidence="2 3" key="1">
    <citation type="submission" date="2023-02" db="EMBL/GenBank/DDBJ databases">
        <title>LHISI_Scaffold_Assembly.</title>
        <authorList>
            <person name="Stuart O.P."/>
            <person name="Cleave R."/>
            <person name="Magrath M.J.L."/>
            <person name="Mikheyev A.S."/>
        </authorList>
    </citation>
    <scope>NUCLEOTIDE SEQUENCE [LARGE SCALE GENOMIC DNA]</scope>
    <source>
        <strain evidence="2">Daus_M_001</strain>
        <tissue evidence="2">Leg muscle</tissue>
    </source>
</reference>
<name>A0ABQ9GVU6_9NEOP</name>
<proteinExistence type="predicted"/>